<feature type="transmembrane region" description="Helical" evidence="1">
    <location>
        <begin position="258"/>
        <end position="280"/>
    </location>
</feature>
<name>A0ABP9UMW0_9BACT</name>
<organism evidence="2 3">
    <name type="scientific">Haloferula sargassicola</name>
    <dbReference type="NCBI Taxonomy" id="490096"/>
    <lineage>
        <taxon>Bacteria</taxon>
        <taxon>Pseudomonadati</taxon>
        <taxon>Verrucomicrobiota</taxon>
        <taxon>Verrucomicrobiia</taxon>
        <taxon>Verrucomicrobiales</taxon>
        <taxon>Verrucomicrobiaceae</taxon>
        <taxon>Haloferula</taxon>
    </lineage>
</organism>
<keyword evidence="3" id="KW-1185">Reference proteome</keyword>
<dbReference type="InterPro" id="IPR011004">
    <property type="entry name" value="Trimer_LpxA-like_sf"/>
</dbReference>
<dbReference type="SUPFAM" id="SSF53448">
    <property type="entry name" value="Nucleotide-diphospho-sugar transferases"/>
    <property type="match status" value="1"/>
</dbReference>
<reference evidence="2 3" key="1">
    <citation type="submission" date="2024-02" db="EMBL/GenBank/DDBJ databases">
        <title>Haloferula sargassicola NBRC 104335.</title>
        <authorList>
            <person name="Ichikawa N."/>
            <person name="Katano-Makiyama Y."/>
            <person name="Hidaka K."/>
        </authorList>
    </citation>
    <scope>NUCLEOTIDE SEQUENCE [LARGE SCALE GENOMIC DNA]</scope>
    <source>
        <strain evidence="2 3">NBRC 104335</strain>
    </source>
</reference>
<protein>
    <recommendedName>
        <fullName evidence="4">Bacterial sugar transferase domain-containing protein</fullName>
    </recommendedName>
</protein>
<evidence type="ECO:0000256" key="1">
    <source>
        <dbReference type="SAM" id="Phobius"/>
    </source>
</evidence>
<dbReference type="Gene3D" id="3.90.550.10">
    <property type="entry name" value="Spore Coat Polysaccharide Biosynthesis Protein SpsA, Chain A"/>
    <property type="match status" value="1"/>
</dbReference>
<gene>
    <name evidence="2" type="ORF">Hsar01_01242</name>
</gene>
<dbReference type="SUPFAM" id="SSF51161">
    <property type="entry name" value="Trimeric LpxA-like enzymes"/>
    <property type="match status" value="1"/>
</dbReference>
<sequence length="425" mass="46450">MKRAIVICPDKRAILDDLAGDVPLVLAVYLGKPFVDHALHGLAVEGFTEVILFASDRPAELREYVGTGSTWGMQVEVIATPRELTPEEGAARAEVLPGDQLMVLDRLPQAPHVAILDGPAAWHESRAQLLHLLAPGQVGVRERAPGVWVGMKTRIAGDAVLEAPCWIGHQATISAGAHIGPRSYVENDSLVEVRAEIGDSTVGARTYLGSMTHLARSIAAGPVLANWSNGSVTRLTDAFLLSRLDPVREAAASPFGRLLALGAMLLTFWVPLLALLLAPIRRRPWREFRQATLKAGPGEPLRPLWYAEFPALPGGWKRWPRLCRVVTGHFSWTGNPPIEAIQAAQLVTEFERLWLQVPPAVFTAPEAEGCAEPWDDEARAHAALFASRPTFAWRWRILRHGLTSLFLIHSPHTTCTPNPAPTRST</sequence>
<evidence type="ECO:0000313" key="2">
    <source>
        <dbReference type="EMBL" id="GAA5482027.1"/>
    </source>
</evidence>
<keyword evidence="1" id="KW-0812">Transmembrane</keyword>
<proteinExistence type="predicted"/>
<evidence type="ECO:0000313" key="3">
    <source>
        <dbReference type="Proteomes" id="UP001476282"/>
    </source>
</evidence>
<keyword evidence="1" id="KW-1133">Transmembrane helix</keyword>
<keyword evidence="1" id="KW-0472">Membrane</keyword>
<evidence type="ECO:0008006" key="4">
    <source>
        <dbReference type="Google" id="ProtNLM"/>
    </source>
</evidence>
<dbReference type="Gene3D" id="2.160.10.10">
    <property type="entry name" value="Hexapeptide repeat proteins"/>
    <property type="match status" value="1"/>
</dbReference>
<dbReference type="EMBL" id="BAABRI010000006">
    <property type="protein sequence ID" value="GAA5482027.1"/>
    <property type="molecule type" value="Genomic_DNA"/>
</dbReference>
<dbReference type="InterPro" id="IPR029044">
    <property type="entry name" value="Nucleotide-diphossugar_trans"/>
</dbReference>
<dbReference type="RefSeq" id="WP_353566174.1">
    <property type="nucleotide sequence ID" value="NZ_BAABRI010000006.1"/>
</dbReference>
<accession>A0ABP9UMW0</accession>
<comment type="caution">
    <text evidence="2">The sequence shown here is derived from an EMBL/GenBank/DDBJ whole genome shotgun (WGS) entry which is preliminary data.</text>
</comment>
<dbReference type="Proteomes" id="UP001476282">
    <property type="component" value="Unassembled WGS sequence"/>
</dbReference>